<organism evidence="1 2">
    <name type="scientific">Metabacillus fastidiosus</name>
    <dbReference type="NCBI Taxonomy" id="1458"/>
    <lineage>
        <taxon>Bacteria</taxon>
        <taxon>Bacillati</taxon>
        <taxon>Bacillota</taxon>
        <taxon>Bacilli</taxon>
        <taxon>Bacillales</taxon>
        <taxon>Bacillaceae</taxon>
        <taxon>Metabacillus</taxon>
    </lineage>
</organism>
<dbReference type="RefSeq" id="WP_328014501.1">
    <property type="nucleotide sequence ID" value="NZ_JARTFS010000001.1"/>
</dbReference>
<dbReference type="Proteomes" id="UP001342826">
    <property type="component" value="Unassembled WGS sequence"/>
</dbReference>
<keyword evidence="2" id="KW-1185">Reference proteome</keyword>
<accession>A0ABU6NRJ5</accession>
<gene>
    <name evidence="1" type="ORF">P9271_00200</name>
</gene>
<protein>
    <submittedName>
        <fullName evidence="1">Uncharacterized protein</fullName>
    </submittedName>
</protein>
<name>A0ABU6NRJ5_9BACI</name>
<proteinExistence type="predicted"/>
<evidence type="ECO:0000313" key="1">
    <source>
        <dbReference type="EMBL" id="MED4399780.1"/>
    </source>
</evidence>
<dbReference type="EMBL" id="JARTFS010000001">
    <property type="protein sequence ID" value="MED4399780.1"/>
    <property type="molecule type" value="Genomic_DNA"/>
</dbReference>
<comment type="caution">
    <text evidence="1">The sequence shown here is derived from an EMBL/GenBank/DDBJ whole genome shotgun (WGS) entry which is preliminary data.</text>
</comment>
<evidence type="ECO:0000313" key="2">
    <source>
        <dbReference type="Proteomes" id="UP001342826"/>
    </source>
</evidence>
<reference evidence="1 2" key="1">
    <citation type="submission" date="2023-03" db="EMBL/GenBank/DDBJ databases">
        <title>Bacillus Genome Sequencing.</title>
        <authorList>
            <person name="Dunlap C."/>
        </authorList>
    </citation>
    <scope>NUCLEOTIDE SEQUENCE [LARGE SCALE GENOMIC DNA]</scope>
    <source>
        <strain evidence="1 2">NRS-1717</strain>
    </source>
</reference>
<sequence>MPYSIKSTQTPFKGGKNILASSHVQFKEVGGTMDATKFPVGVVEVGTCIARNTTTKKFEPYKEAVAGTIPAGFDEFCILNVDFDNDGVTDTVVGELIVRGSVYNPKLVGVTDKFKTVTPMIRYVSH</sequence>